<evidence type="ECO:0000313" key="1">
    <source>
        <dbReference type="EMBL" id="CAE0784654.1"/>
    </source>
</evidence>
<accession>A0A7S4C2N4</accession>
<name>A0A7S4C2N4_CHRCT</name>
<gene>
    <name evidence="1" type="ORF">PCAR00345_LOCUS37361</name>
</gene>
<proteinExistence type="predicted"/>
<reference evidence="1" key="1">
    <citation type="submission" date="2021-01" db="EMBL/GenBank/DDBJ databases">
        <authorList>
            <person name="Corre E."/>
            <person name="Pelletier E."/>
            <person name="Niang G."/>
            <person name="Scheremetjew M."/>
            <person name="Finn R."/>
            <person name="Kale V."/>
            <person name="Holt S."/>
            <person name="Cochrane G."/>
            <person name="Meng A."/>
            <person name="Brown T."/>
            <person name="Cohen L."/>
        </authorList>
    </citation>
    <scope>NUCLEOTIDE SEQUENCE</scope>
    <source>
        <strain evidence="1">CCMP645</strain>
    </source>
</reference>
<organism evidence="1">
    <name type="scientific">Chrysotila carterae</name>
    <name type="common">Marine alga</name>
    <name type="synonym">Syracosphaera carterae</name>
    <dbReference type="NCBI Taxonomy" id="13221"/>
    <lineage>
        <taxon>Eukaryota</taxon>
        <taxon>Haptista</taxon>
        <taxon>Haptophyta</taxon>
        <taxon>Prymnesiophyceae</taxon>
        <taxon>Isochrysidales</taxon>
        <taxon>Isochrysidaceae</taxon>
        <taxon>Chrysotila</taxon>
    </lineage>
</organism>
<dbReference type="AlphaFoldDB" id="A0A7S4C2N4"/>
<protein>
    <submittedName>
        <fullName evidence="1">Uncharacterized protein</fullName>
    </submittedName>
</protein>
<dbReference type="EMBL" id="HBIZ01059694">
    <property type="protein sequence ID" value="CAE0784654.1"/>
    <property type="molecule type" value="Transcribed_RNA"/>
</dbReference>
<sequence length="521" mass="55902">MANDALQPAAEVLIQGAQILGQLYANRSANSLRSISDSIGMGLGNQVYVLLNNFITSIASSRRLEVLSPIVNAVFEIPEIVNINSNRSAVCGIHTLHIQSSGTLRLWPMLLGYEHPEICMHWFHFPIEAKSVVADLLIKRGNLPSHIASNAYFQLAAASHFLLGHPKAEVQQNLALYKASVASACNSRLAVGASPTPQSTALAVVHLRTFSDVHCRRGVTDCGQCEAGYGTRCTLHHVSAALDHARSMQRGGARHKGSRSGSRGSPVLCVLILSDKESLALRVAQRIEADGQGDVRAVSEGSLQPPREQALGAATTGANAVPANLTWHTAHIQRQPVELQRSAAVLGWLTLRDAAYRVLTLGSTFGAAASYTLAQPRQEIIVDMECTPRDLQDRARLVSASYRFEMRSKPAKPVGKFNSWLLACDKSDRSTGVNKSACSWSQGRSVLAIHGEGSASARCQNRFGDLRSAQAACLNTAWCDGITQDSGSPCNFNITAAAAGLSCQKSQSPTMRFQEMLAGTP</sequence>